<sequence length="416" mass="44731">MQELKLILAESDTASLVLREVESGAEFFLPVTEELCSLLSDANPVPSASEYTDAGGDQLGRGISHLSSVPNASDSSSALASSVSSPSALSTGNFATDDEPSEQPDVAQPDAGIAGVSSSAGASSVDATSTEPFSTGSSSAGTTSPNTTNTSAASTDATGAEKPSSIHSGHAARDESEKKRRHRIRINMTPRTIQDRIRHGASIEELAAEADTDESRIEPYAWPILQERARIAELAHSAHPVTGEGPSKQTLWEVLAAALAARGSTVSDTEWVAFQDSARRWVISVRWEKESAGQASLHEADFHFEQAVSGPSLAHPLNSVASDLVDPRYRQPVRRISAVTPLLDANPTEDDFSEYDNYDDQGNELREDSPAEPREDFLLHPNDESDAPRSKRKRKSVTPHWEDVLLGVRTNPRKKK</sequence>
<dbReference type="NCBIfam" id="NF040712">
    <property type="entry name" value="SepH"/>
    <property type="match status" value="1"/>
</dbReference>
<comment type="caution">
    <text evidence="3">The sequence shown here is derived from an EMBL/GenBank/DDBJ whole genome shotgun (WGS) entry which is preliminary data.</text>
</comment>
<keyword evidence="4" id="KW-1185">Reference proteome</keyword>
<accession>A0ABR9ZN75</accession>
<dbReference type="EMBL" id="JADKMY010000002">
    <property type="protein sequence ID" value="MBF4554067.1"/>
    <property type="molecule type" value="Genomic_DNA"/>
</dbReference>
<feature type="region of interest" description="Disordered" evidence="1">
    <location>
        <begin position="340"/>
        <end position="416"/>
    </location>
</feature>
<evidence type="ECO:0000313" key="3">
    <source>
        <dbReference type="EMBL" id="MBF4554067.1"/>
    </source>
</evidence>
<evidence type="ECO:0000256" key="1">
    <source>
        <dbReference type="SAM" id="MobiDB-lite"/>
    </source>
</evidence>
<feature type="region of interest" description="Disordered" evidence="1">
    <location>
        <begin position="43"/>
        <end position="183"/>
    </location>
</feature>
<gene>
    <name evidence="3" type="ORF">IRY30_08285</name>
</gene>
<proteinExistence type="predicted"/>
<feature type="compositionally biased region" description="Basic and acidic residues" evidence="1">
    <location>
        <begin position="363"/>
        <end position="389"/>
    </location>
</feature>
<protein>
    <submittedName>
        <fullName evidence="3">DUF3071 domain-containing protein</fullName>
    </submittedName>
</protein>
<evidence type="ECO:0000259" key="2">
    <source>
        <dbReference type="Pfam" id="PF11268"/>
    </source>
</evidence>
<feature type="compositionally biased region" description="Acidic residues" evidence="1">
    <location>
        <begin position="347"/>
        <end position="362"/>
    </location>
</feature>
<feature type="compositionally biased region" description="Low complexity" evidence="1">
    <location>
        <begin position="67"/>
        <end position="90"/>
    </location>
</feature>
<evidence type="ECO:0000313" key="4">
    <source>
        <dbReference type="Proteomes" id="UP000635902"/>
    </source>
</evidence>
<dbReference type="Proteomes" id="UP000635902">
    <property type="component" value="Unassembled WGS sequence"/>
</dbReference>
<feature type="compositionally biased region" description="Low complexity" evidence="1">
    <location>
        <begin position="110"/>
        <end position="160"/>
    </location>
</feature>
<dbReference type="InterPro" id="IPR047682">
    <property type="entry name" value="SepH-like"/>
</dbReference>
<dbReference type="InterPro" id="IPR021421">
    <property type="entry name" value="DUF3071"/>
</dbReference>
<organism evidence="3 4">
    <name type="scientific">Corynebacterium suicordis DSM 45110</name>
    <dbReference type="NCBI Taxonomy" id="1121369"/>
    <lineage>
        <taxon>Bacteria</taxon>
        <taxon>Bacillati</taxon>
        <taxon>Actinomycetota</taxon>
        <taxon>Actinomycetes</taxon>
        <taxon>Mycobacteriales</taxon>
        <taxon>Corynebacteriaceae</taxon>
        <taxon>Corynebacterium</taxon>
    </lineage>
</organism>
<dbReference type="Pfam" id="PF11268">
    <property type="entry name" value="DUF3071"/>
    <property type="match status" value="1"/>
</dbReference>
<reference evidence="3 4" key="1">
    <citation type="submission" date="2020-10" db="EMBL/GenBank/DDBJ databases">
        <title>Novel species in genus Corynebacterium.</title>
        <authorList>
            <person name="Zhang G."/>
        </authorList>
    </citation>
    <scope>NUCLEOTIDE SEQUENCE [LARGE SCALE GENOMIC DNA]</scope>
    <source>
        <strain evidence="3 4">DSM 45110</strain>
    </source>
</reference>
<name>A0ABR9ZN75_9CORY</name>
<feature type="domain" description="DUF3071" evidence="2">
    <location>
        <begin position="1"/>
        <end position="296"/>
    </location>
</feature>
<dbReference type="RefSeq" id="WP_194556933.1">
    <property type="nucleotide sequence ID" value="NZ_JADKMY010000002.1"/>
</dbReference>